<sequence length="131" mass="14976">MEERKIKYLFDSSAIFDLIKLGGKALDLLKNNYTISLAYYELGNILWKYKGKLDIEVIFNALSITLSFVNIIEVKLDKEILEEAIKKNLTYYDSAYLVTAKRIGAKLVSLDQDLINNGAITLKDLLESNKY</sequence>
<name>A0AAQ4CVI5_9CREN</name>
<dbReference type="RefSeq" id="WP_229570327.1">
    <property type="nucleotide sequence ID" value="NZ_AP025226.1"/>
</dbReference>
<dbReference type="Proteomes" id="UP001319921">
    <property type="component" value="Chromosome"/>
</dbReference>
<dbReference type="AlphaFoldDB" id="A0AAQ4CVI5"/>
<dbReference type="InterPro" id="IPR051619">
    <property type="entry name" value="TypeII_TA_RNase_PINc/VapC"/>
</dbReference>
<dbReference type="SUPFAM" id="SSF88723">
    <property type="entry name" value="PIN domain-like"/>
    <property type="match status" value="1"/>
</dbReference>
<dbReference type="KEGG" id="scas:SACC_28330"/>
<gene>
    <name evidence="3" type="ORF">SACC_28330</name>
</gene>
<dbReference type="InterPro" id="IPR029060">
    <property type="entry name" value="PIN-like_dom_sf"/>
</dbReference>
<evidence type="ECO:0000256" key="1">
    <source>
        <dbReference type="ARBA" id="ARBA00022842"/>
    </source>
</evidence>
<reference evidence="3 4" key="1">
    <citation type="journal article" date="2022" name="Microbiol. Resour. Announc.">
        <title>Complete Genome Sequence of the Hyperthermophilic and Acidophilic Archaeon Saccharolobus caldissimus Strain HS-3T.</title>
        <authorList>
            <person name="Sakai H.D."/>
            <person name="Kurosawa N."/>
        </authorList>
    </citation>
    <scope>NUCLEOTIDE SEQUENCE [LARGE SCALE GENOMIC DNA]</scope>
    <source>
        <strain evidence="3 4">JCM32116</strain>
    </source>
</reference>
<dbReference type="GeneID" id="68867561"/>
<proteinExistence type="predicted"/>
<dbReference type="EMBL" id="AP025226">
    <property type="protein sequence ID" value="BDB99816.1"/>
    <property type="molecule type" value="Genomic_DNA"/>
</dbReference>
<feature type="domain" description="PIN" evidence="2">
    <location>
        <begin position="8"/>
        <end position="116"/>
    </location>
</feature>
<accession>A0AAQ4CVI5</accession>
<protein>
    <recommendedName>
        <fullName evidence="2">PIN domain-containing protein</fullName>
    </recommendedName>
</protein>
<dbReference type="PANTHER" id="PTHR35901:SF1">
    <property type="entry name" value="EXONUCLEASE VAPC9"/>
    <property type="match status" value="1"/>
</dbReference>
<dbReference type="Gene3D" id="3.40.50.1010">
    <property type="entry name" value="5'-nuclease"/>
    <property type="match status" value="1"/>
</dbReference>
<keyword evidence="4" id="KW-1185">Reference proteome</keyword>
<dbReference type="Pfam" id="PF01850">
    <property type="entry name" value="PIN"/>
    <property type="match status" value="1"/>
</dbReference>
<dbReference type="CDD" id="cd09873">
    <property type="entry name" value="PIN_Pae0151-like"/>
    <property type="match status" value="1"/>
</dbReference>
<evidence type="ECO:0000259" key="2">
    <source>
        <dbReference type="Pfam" id="PF01850"/>
    </source>
</evidence>
<evidence type="ECO:0000313" key="3">
    <source>
        <dbReference type="EMBL" id="BDB99816.1"/>
    </source>
</evidence>
<dbReference type="InterPro" id="IPR044153">
    <property type="entry name" value="PIN_Pae0151-like"/>
</dbReference>
<dbReference type="InterPro" id="IPR002716">
    <property type="entry name" value="PIN_dom"/>
</dbReference>
<keyword evidence="1" id="KW-0460">Magnesium</keyword>
<dbReference type="PANTHER" id="PTHR35901">
    <property type="entry name" value="RIBONUCLEASE VAPC3"/>
    <property type="match status" value="1"/>
</dbReference>
<evidence type="ECO:0000313" key="4">
    <source>
        <dbReference type="Proteomes" id="UP001319921"/>
    </source>
</evidence>
<organism evidence="3 4">
    <name type="scientific">Saccharolobus caldissimus</name>
    <dbReference type="NCBI Taxonomy" id="1702097"/>
    <lineage>
        <taxon>Archaea</taxon>
        <taxon>Thermoproteota</taxon>
        <taxon>Thermoprotei</taxon>
        <taxon>Sulfolobales</taxon>
        <taxon>Sulfolobaceae</taxon>
        <taxon>Saccharolobus</taxon>
    </lineage>
</organism>